<reference evidence="2 3" key="1">
    <citation type="submission" date="2024-02" db="EMBL/GenBank/DDBJ databases">
        <title>A draft genome for the cacao thread blight pathogen Marasmius crinis-equi.</title>
        <authorList>
            <person name="Cohen S.P."/>
            <person name="Baruah I.K."/>
            <person name="Amoako-Attah I."/>
            <person name="Bukari Y."/>
            <person name="Meinhardt L.W."/>
            <person name="Bailey B.A."/>
        </authorList>
    </citation>
    <scope>NUCLEOTIDE SEQUENCE [LARGE SCALE GENOMIC DNA]</scope>
    <source>
        <strain evidence="2 3">GH-76</strain>
    </source>
</reference>
<dbReference type="Proteomes" id="UP001465976">
    <property type="component" value="Unassembled WGS sequence"/>
</dbReference>
<dbReference type="EMBL" id="JBAHYK010000028">
    <property type="protein sequence ID" value="KAL0580570.1"/>
    <property type="molecule type" value="Genomic_DNA"/>
</dbReference>
<evidence type="ECO:0000313" key="3">
    <source>
        <dbReference type="Proteomes" id="UP001465976"/>
    </source>
</evidence>
<proteinExistence type="predicted"/>
<keyword evidence="3" id="KW-1185">Reference proteome</keyword>
<evidence type="ECO:0000313" key="2">
    <source>
        <dbReference type="EMBL" id="KAL0580570.1"/>
    </source>
</evidence>
<evidence type="ECO:0000256" key="1">
    <source>
        <dbReference type="SAM" id="MobiDB-lite"/>
    </source>
</evidence>
<protein>
    <recommendedName>
        <fullName evidence="4">Nucleoprotein</fullName>
    </recommendedName>
</protein>
<feature type="region of interest" description="Disordered" evidence="1">
    <location>
        <begin position="268"/>
        <end position="290"/>
    </location>
</feature>
<name>A0ABR3FYT2_9AGAR</name>
<feature type="compositionally biased region" description="Basic residues" evidence="1">
    <location>
        <begin position="281"/>
        <end position="290"/>
    </location>
</feature>
<evidence type="ECO:0008006" key="4">
    <source>
        <dbReference type="Google" id="ProtNLM"/>
    </source>
</evidence>
<sequence length="290" mass="32187">MKGQLLPEKYRVIFCNKQVVAVEYENLKETDERDIFKRVQLGMALTDAEKLQAISTPRANFARHLVKTFVTPDALGHPDIAWDHSRGRDFKMFVIVIFAAAKWNKKTGLAASIHHDTLRSWLAEGGTAPGKYLKGGQRDGAGVPVSDGFKKDIIKTCETVVTLATTRKYNFAFRSSPQIRPTIPVLEVAGAFILVYAVYVSPPRASNGKVSLRTLSSLFTLLRIELRTEHENFIANSLGGRAMVAVCLEMAKDPAGYLERGRDVLDELGEGPDLDAESSRTPKKRKKQPT</sequence>
<organism evidence="2 3">
    <name type="scientific">Marasmius crinis-equi</name>
    <dbReference type="NCBI Taxonomy" id="585013"/>
    <lineage>
        <taxon>Eukaryota</taxon>
        <taxon>Fungi</taxon>
        <taxon>Dikarya</taxon>
        <taxon>Basidiomycota</taxon>
        <taxon>Agaricomycotina</taxon>
        <taxon>Agaricomycetes</taxon>
        <taxon>Agaricomycetidae</taxon>
        <taxon>Agaricales</taxon>
        <taxon>Marasmiineae</taxon>
        <taxon>Marasmiaceae</taxon>
        <taxon>Marasmius</taxon>
    </lineage>
</organism>
<gene>
    <name evidence="2" type="ORF">V5O48_001483</name>
</gene>
<accession>A0ABR3FYT2</accession>
<comment type="caution">
    <text evidence="2">The sequence shown here is derived from an EMBL/GenBank/DDBJ whole genome shotgun (WGS) entry which is preliminary data.</text>
</comment>